<evidence type="ECO:0000313" key="2">
    <source>
        <dbReference type="EMBL" id="GAA4568077.1"/>
    </source>
</evidence>
<reference evidence="3" key="1">
    <citation type="journal article" date="2019" name="Int. J. Syst. Evol. Microbiol.">
        <title>The Global Catalogue of Microorganisms (GCM) 10K type strain sequencing project: providing services to taxonomists for standard genome sequencing and annotation.</title>
        <authorList>
            <consortium name="The Broad Institute Genomics Platform"/>
            <consortium name="The Broad Institute Genome Sequencing Center for Infectious Disease"/>
            <person name="Wu L."/>
            <person name="Ma J."/>
        </authorList>
    </citation>
    <scope>NUCLEOTIDE SEQUENCE [LARGE SCALE GENOMIC DNA]</scope>
    <source>
        <strain evidence="3">JCM 3175</strain>
    </source>
</reference>
<sequence>MHSFAVWSCGVLAGLAISWGLAVLITGRAPRREVRRFHSVPDYGYHCIGLGVALGLLGLGAAVGGWGLLLTLAGFGILAWLNVRLFRSRRTT</sequence>
<keyword evidence="1" id="KW-0472">Membrane</keyword>
<keyword evidence="1" id="KW-0812">Transmembrane</keyword>
<evidence type="ECO:0000256" key="1">
    <source>
        <dbReference type="SAM" id="Phobius"/>
    </source>
</evidence>
<dbReference type="EMBL" id="BAABGU010000010">
    <property type="protein sequence ID" value="GAA4568077.1"/>
    <property type="molecule type" value="Genomic_DNA"/>
</dbReference>
<feature type="transmembrane region" description="Helical" evidence="1">
    <location>
        <begin position="43"/>
        <end position="62"/>
    </location>
</feature>
<organism evidence="2 3">
    <name type="scientific">Micromonospora coerulea</name>
    <dbReference type="NCBI Taxonomy" id="47856"/>
    <lineage>
        <taxon>Bacteria</taxon>
        <taxon>Bacillati</taxon>
        <taxon>Actinomycetota</taxon>
        <taxon>Actinomycetes</taxon>
        <taxon>Micromonosporales</taxon>
        <taxon>Micromonosporaceae</taxon>
        <taxon>Micromonospora</taxon>
    </lineage>
</organism>
<dbReference type="Proteomes" id="UP001500307">
    <property type="component" value="Unassembled WGS sequence"/>
</dbReference>
<feature type="transmembrane region" description="Helical" evidence="1">
    <location>
        <begin position="68"/>
        <end position="86"/>
    </location>
</feature>
<comment type="caution">
    <text evidence="2">The sequence shown here is derived from an EMBL/GenBank/DDBJ whole genome shotgun (WGS) entry which is preliminary data.</text>
</comment>
<protein>
    <submittedName>
        <fullName evidence="2">Uncharacterized protein</fullName>
    </submittedName>
</protein>
<keyword evidence="3" id="KW-1185">Reference proteome</keyword>
<feature type="transmembrane region" description="Helical" evidence="1">
    <location>
        <begin position="6"/>
        <end position="27"/>
    </location>
</feature>
<name>A0ABP8SGI6_9ACTN</name>
<gene>
    <name evidence="2" type="ORF">GCM10023176_21770</name>
</gene>
<evidence type="ECO:0000313" key="3">
    <source>
        <dbReference type="Proteomes" id="UP001500307"/>
    </source>
</evidence>
<keyword evidence="1" id="KW-1133">Transmembrane helix</keyword>
<accession>A0ABP8SGI6</accession>
<proteinExistence type="predicted"/>